<reference evidence="2" key="1">
    <citation type="submission" date="2015-06" db="EMBL/GenBank/DDBJ databases">
        <authorList>
            <person name="Lim Y.L."/>
            <person name="Ee R."/>
            <person name="Yong D."/>
            <person name="How K.Y."/>
            <person name="Yin W.F."/>
            <person name="Chan K.G."/>
        </authorList>
    </citation>
    <scope>NUCLEOTIDE SEQUENCE [LARGE SCALE GENOMIC DNA]</scope>
    <source>
        <strain evidence="2">DSM 25325</strain>
    </source>
</reference>
<dbReference type="KEGG" id="ptx:ABW99_12195"/>
<organism evidence="1 2">
    <name type="scientific">Pandoraea thiooxydans</name>
    <dbReference type="NCBI Taxonomy" id="445709"/>
    <lineage>
        <taxon>Bacteria</taxon>
        <taxon>Pseudomonadati</taxon>
        <taxon>Pseudomonadota</taxon>
        <taxon>Betaproteobacteria</taxon>
        <taxon>Burkholderiales</taxon>
        <taxon>Burkholderiaceae</taxon>
        <taxon>Pandoraea</taxon>
    </lineage>
</organism>
<evidence type="ECO:0000313" key="2">
    <source>
        <dbReference type="Proteomes" id="UP000036700"/>
    </source>
</evidence>
<evidence type="ECO:0000313" key="1">
    <source>
        <dbReference type="EMBL" id="AKJ68866.1"/>
    </source>
</evidence>
<dbReference type="Proteomes" id="UP000036700">
    <property type="component" value="Chromosome"/>
</dbReference>
<proteinExistence type="predicted"/>
<dbReference type="EMBL" id="CP011568">
    <property type="protein sequence ID" value="AKJ68866.1"/>
    <property type="molecule type" value="Genomic_DNA"/>
</dbReference>
<gene>
    <name evidence="1" type="ORF">ABW99_12195</name>
</gene>
<keyword evidence="2" id="KW-1185">Reference proteome</keyword>
<dbReference type="PATRIC" id="fig|445709.3.peg.2593"/>
<protein>
    <submittedName>
        <fullName evidence="1">Uncharacterized protein</fullName>
    </submittedName>
</protein>
<dbReference type="RefSeq" id="WP_047214763.1">
    <property type="nucleotide sequence ID" value="NZ_CP011568.3"/>
</dbReference>
<accession>A0A0G3EVT4</accession>
<dbReference type="AlphaFoldDB" id="A0A0G3EVT4"/>
<name>A0A0G3EVT4_9BURK</name>
<sequence length="155" mass="15832">MAIGEIAAATGGAGMAAMPPPAVSAANSPQPDPADVQAFDQTMSANGANPADTTQVTTHVALDMNGATPASGMSGFLGEVRDQVQGLGDSFTRLAQQEPAMLQSMRDGDYTGSMIAMTEFSLSSQMALAKCNIDLGLVQAGNNFCGSMLRVQQEG</sequence>